<name>A0A377B7V0_ECOLX</name>
<proteinExistence type="predicted"/>
<dbReference type="EMBL" id="UGED01000008">
    <property type="protein sequence ID" value="STL47917.1"/>
    <property type="molecule type" value="Genomic_DNA"/>
</dbReference>
<evidence type="ECO:0000259" key="3">
    <source>
        <dbReference type="PROSITE" id="PS50110"/>
    </source>
</evidence>
<reference evidence="4 5" key="1">
    <citation type="submission" date="2018-06" db="EMBL/GenBank/DDBJ databases">
        <authorList>
            <consortium name="Pathogen Informatics"/>
            <person name="Doyle S."/>
        </authorList>
    </citation>
    <scope>NUCLEOTIDE SEQUENCE [LARGE SCALE GENOMIC DNA]</scope>
    <source>
        <strain evidence="4 5">NCTC9962</strain>
    </source>
</reference>
<dbReference type="GO" id="GO:0000160">
    <property type="term" value="P:phosphorelay signal transduction system"/>
    <property type="evidence" value="ECO:0007669"/>
    <property type="project" value="InterPro"/>
</dbReference>
<evidence type="ECO:0000313" key="5">
    <source>
        <dbReference type="Proteomes" id="UP000254052"/>
    </source>
</evidence>
<feature type="modified residue" description="4-aspartylphosphate" evidence="2">
    <location>
        <position position="57"/>
    </location>
</feature>
<protein>
    <submittedName>
        <fullName evidence="4">Nitrogen regulation protein NR(I)</fullName>
    </submittedName>
</protein>
<dbReference type="SUPFAM" id="SSF52172">
    <property type="entry name" value="CheY-like"/>
    <property type="match status" value="1"/>
</dbReference>
<organism evidence="4 5">
    <name type="scientific">Escherichia coli</name>
    <dbReference type="NCBI Taxonomy" id="562"/>
    <lineage>
        <taxon>Bacteria</taxon>
        <taxon>Pseudomonadati</taxon>
        <taxon>Pseudomonadota</taxon>
        <taxon>Gammaproteobacteria</taxon>
        <taxon>Enterobacterales</taxon>
        <taxon>Enterobacteriaceae</taxon>
        <taxon>Escherichia</taxon>
    </lineage>
</organism>
<feature type="domain" description="Response regulatory" evidence="3">
    <location>
        <begin position="8"/>
        <end position="83"/>
    </location>
</feature>
<dbReference type="PANTHER" id="PTHR44591:SF3">
    <property type="entry name" value="RESPONSE REGULATORY DOMAIN-CONTAINING PROTEIN"/>
    <property type="match status" value="1"/>
</dbReference>
<dbReference type="PROSITE" id="PS50110">
    <property type="entry name" value="RESPONSE_REGULATORY"/>
    <property type="match status" value="1"/>
</dbReference>
<dbReference type="InterPro" id="IPR050595">
    <property type="entry name" value="Bact_response_regulator"/>
</dbReference>
<dbReference type="InterPro" id="IPR001789">
    <property type="entry name" value="Sig_transdc_resp-reg_receiver"/>
</dbReference>
<dbReference type="Gene3D" id="3.40.50.2300">
    <property type="match status" value="1"/>
</dbReference>
<dbReference type="PANTHER" id="PTHR44591">
    <property type="entry name" value="STRESS RESPONSE REGULATOR PROTEIN 1"/>
    <property type="match status" value="1"/>
</dbReference>
<evidence type="ECO:0000313" key="4">
    <source>
        <dbReference type="EMBL" id="STL47917.1"/>
    </source>
</evidence>
<evidence type="ECO:0000256" key="1">
    <source>
        <dbReference type="ARBA" id="ARBA00022553"/>
    </source>
</evidence>
<sequence length="83" mass="9268">MTFMQRGIVWVVDDDSSIRWVLERALAGAGLTCTTFENGAEVLEALASKTPDVLLSDIRMPEWTGWRCSSRLNSAIQCFRSSL</sequence>
<gene>
    <name evidence="4" type="primary">glnG_3</name>
    <name evidence="4" type="ORF">NCTC9962_03436</name>
</gene>
<evidence type="ECO:0000256" key="2">
    <source>
        <dbReference type="PROSITE-ProRule" id="PRU00169"/>
    </source>
</evidence>
<dbReference type="Pfam" id="PF00072">
    <property type="entry name" value="Response_reg"/>
    <property type="match status" value="1"/>
</dbReference>
<dbReference type="AlphaFoldDB" id="A0A377B7V0"/>
<accession>A0A377B7V0</accession>
<dbReference type="InterPro" id="IPR011006">
    <property type="entry name" value="CheY-like_superfamily"/>
</dbReference>
<dbReference type="Proteomes" id="UP000254052">
    <property type="component" value="Unassembled WGS sequence"/>
</dbReference>
<keyword evidence="1 2" id="KW-0597">Phosphoprotein</keyword>